<dbReference type="InterPro" id="IPR029039">
    <property type="entry name" value="Flavoprotein-like_sf"/>
</dbReference>
<dbReference type="Gene3D" id="3.40.50.360">
    <property type="match status" value="1"/>
</dbReference>
<dbReference type="InterPro" id="IPR005025">
    <property type="entry name" value="FMN_Rdtase-like_dom"/>
</dbReference>
<dbReference type="Proteomes" id="UP000011135">
    <property type="component" value="Unassembled WGS sequence"/>
</dbReference>
<dbReference type="InterPro" id="IPR050712">
    <property type="entry name" value="NAD(P)H-dep_reductase"/>
</dbReference>
<evidence type="ECO:0000259" key="1">
    <source>
        <dbReference type="Pfam" id="PF03358"/>
    </source>
</evidence>
<dbReference type="AlphaFoldDB" id="L8JPT8"/>
<gene>
    <name evidence="2" type="ORF">C900_03898</name>
</gene>
<dbReference type="PANTHER" id="PTHR30543">
    <property type="entry name" value="CHROMATE REDUCTASE"/>
    <property type="match status" value="1"/>
</dbReference>
<accession>L8JPT8</accession>
<dbReference type="EMBL" id="AMZN01000055">
    <property type="protein sequence ID" value="ELR70213.1"/>
    <property type="molecule type" value="Genomic_DNA"/>
</dbReference>
<dbReference type="eggNOG" id="COG0431">
    <property type="taxonomic scope" value="Bacteria"/>
</dbReference>
<reference evidence="2 3" key="1">
    <citation type="submission" date="2012-12" db="EMBL/GenBank/DDBJ databases">
        <title>Genome assembly of Fulvivirga imtechensis AK7.</title>
        <authorList>
            <person name="Nupur N."/>
            <person name="Khatri I."/>
            <person name="Kumar R."/>
            <person name="Subramanian S."/>
            <person name="Pinnaka A."/>
        </authorList>
    </citation>
    <scope>NUCLEOTIDE SEQUENCE [LARGE SCALE GENOMIC DNA]</scope>
    <source>
        <strain evidence="2 3">AK7</strain>
    </source>
</reference>
<comment type="caution">
    <text evidence="2">The sequence shown here is derived from an EMBL/GenBank/DDBJ whole genome shotgun (WGS) entry which is preliminary data.</text>
</comment>
<sequence>MKKILAFSGSNSPNSINQQLVAYASGLLNETPSVLINLRDFPMEVFGLEIMETSGIPKSAAKLYQLIREHDAFIIAVSENNHSVSAAFKNAMDWISRAGTSYNVFENKPVLLLGTSPGQGGAAFAIRHATDIITLLKGKIVNSLPVPGFHKTVELREQGLHFNDQELHDRLHNLVENFESQLQEEAGISK</sequence>
<dbReference type="SUPFAM" id="SSF52218">
    <property type="entry name" value="Flavoproteins"/>
    <property type="match status" value="1"/>
</dbReference>
<dbReference type="GO" id="GO:0016491">
    <property type="term" value="F:oxidoreductase activity"/>
    <property type="evidence" value="ECO:0007669"/>
    <property type="project" value="InterPro"/>
</dbReference>
<dbReference type="OrthoDB" id="9812295at2"/>
<evidence type="ECO:0000313" key="2">
    <source>
        <dbReference type="EMBL" id="ELR70213.1"/>
    </source>
</evidence>
<name>L8JPT8_9BACT</name>
<proteinExistence type="predicted"/>
<dbReference type="Pfam" id="PF03358">
    <property type="entry name" value="FMN_red"/>
    <property type="match status" value="1"/>
</dbReference>
<dbReference type="PANTHER" id="PTHR30543:SF21">
    <property type="entry name" value="NAD(P)H-DEPENDENT FMN REDUCTASE LOT6"/>
    <property type="match status" value="1"/>
</dbReference>
<dbReference type="RefSeq" id="WP_009581305.1">
    <property type="nucleotide sequence ID" value="NZ_AMZN01000055.1"/>
</dbReference>
<keyword evidence="3" id="KW-1185">Reference proteome</keyword>
<dbReference type="PATRIC" id="fig|1237149.3.peg.3660"/>
<feature type="domain" description="NADPH-dependent FMN reductase-like" evidence="1">
    <location>
        <begin position="3"/>
        <end position="143"/>
    </location>
</feature>
<dbReference type="GO" id="GO:0005829">
    <property type="term" value="C:cytosol"/>
    <property type="evidence" value="ECO:0007669"/>
    <property type="project" value="TreeGrafter"/>
</dbReference>
<protein>
    <submittedName>
        <fullName evidence="2">NADPH-dependent FMN reductase</fullName>
    </submittedName>
</protein>
<dbReference type="GO" id="GO:0010181">
    <property type="term" value="F:FMN binding"/>
    <property type="evidence" value="ECO:0007669"/>
    <property type="project" value="TreeGrafter"/>
</dbReference>
<organism evidence="2 3">
    <name type="scientific">Fulvivirga imtechensis AK7</name>
    <dbReference type="NCBI Taxonomy" id="1237149"/>
    <lineage>
        <taxon>Bacteria</taxon>
        <taxon>Pseudomonadati</taxon>
        <taxon>Bacteroidota</taxon>
        <taxon>Cytophagia</taxon>
        <taxon>Cytophagales</taxon>
        <taxon>Fulvivirgaceae</taxon>
        <taxon>Fulvivirga</taxon>
    </lineage>
</organism>
<evidence type="ECO:0000313" key="3">
    <source>
        <dbReference type="Proteomes" id="UP000011135"/>
    </source>
</evidence>
<dbReference type="STRING" id="1237149.C900_03898"/>